<evidence type="ECO:0000256" key="5">
    <source>
        <dbReference type="ARBA" id="ARBA00022475"/>
    </source>
</evidence>
<dbReference type="InterPro" id="IPR028053">
    <property type="entry name" value="Membr_insert_YidC_N"/>
</dbReference>
<keyword evidence="5" id="KW-1003">Cell membrane</keyword>
<gene>
    <name evidence="11" type="primary">yidC_2</name>
    <name evidence="11" type="ORF">NCTC11872_02003</name>
</gene>
<dbReference type="Gene3D" id="2.70.98.90">
    <property type="match status" value="1"/>
</dbReference>
<sequence>MVKTVLITRSGRAQYQIEGDNFKLAEGQESLSVPLLFEKDGVTYQKIFVLKRGSYDLGRRLQD</sequence>
<evidence type="ECO:0000256" key="8">
    <source>
        <dbReference type="ARBA" id="ARBA00033245"/>
    </source>
</evidence>
<evidence type="ECO:0000313" key="11">
    <source>
        <dbReference type="EMBL" id="SPX42372.1"/>
    </source>
</evidence>
<keyword evidence="6" id="KW-0653">Protein transport</keyword>
<dbReference type="EMBL" id="UASK01000006">
    <property type="protein sequence ID" value="SPX42372.1"/>
    <property type="molecule type" value="Genomic_DNA"/>
</dbReference>
<evidence type="ECO:0000256" key="6">
    <source>
        <dbReference type="ARBA" id="ARBA00022927"/>
    </source>
</evidence>
<organism evidence="11 12">
    <name type="scientific">Haemophilus influenzae</name>
    <dbReference type="NCBI Taxonomy" id="727"/>
    <lineage>
        <taxon>Bacteria</taxon>
        <taxon>Pseudomonadati</taxon>
        <taxon>Pseudomonadota</taxon>
        <taxon>Gammaproteobacteria</taxon>
        <taxon>Pasteurellales</taxon>
        <taxon>Pasteurellaceae</taxon>
        <taxon>Haemophilus</taxon>
    </lineage>
</organism>
<evidence type="ECO:0000256" key="4">
    <source>
        <dbReference type="ARBA" id="ARBA00022448"/>
    </source>
</evidence>
<dbReference type="GO" id="GO:0005886">
    <property type="term" value="C:plasma membrane"/>
    <property type="evidence" value="ECO:0007669"/>
    <property type="project" value="UniProtKB-SubCell"/>
</dbReference>
<keyword evidence="4" id="KW-0813">Transport</keyword>
<name>A0A2X1QPV9_HAEIF</name>
<accession>A0A2X1QPV9</accession>
<protein>
    <recommendedName>
        <fullName evidence="3">Membrane protein insertase YidC</fullName>
    </recommendedName>
    <alternativeName>
        <fullName evidence="9">Foldase YidC</fullName>
    </alternativeName>
    <alternativeName>
        <fullName evidence="8">Membrane integrase YidC</fullName>
    </alternativeName>
</protein>
<reference evidence="11 12" key="1">
    <citation type="submission" date="2018-06" db="EMBL/GenBank/DDBJ databases">
        <authorList>
            <consortium name="Pathogen Informatics"/>
            <person name="Doyle S."/>
        </authorList>
    </citation>
    <scope>NUCLEOTIDE SEQUENCE [LARGE SCALE GENOMIC DNA]</scope>
    <source>
        <strain evidence="11 12">NCTC11872</strain>
    </source>
</reference>
<proteinExistence type="inferred from homology"/>
<dbReference type="AlphaFoldDB" id="A0A2X1QPV9"/>
<comment type="similarity">
    <text evidence="2">Belongs to the OXA1/ALB3/YidC family. Type 1 subfamily.</text>
</comment>
<evidence type="ECO:0000256" key="1">
    <source>
        <dbReference type="ARBA" id="ARBA00004651"/>
    </source>
</evidence>
<dbReference type="Proteomes" id="UP000249936">
    <property type="component" value="Unassembled WGS sequence"/>
</dbReference>
<feature type="domain" description="Membrane insertase YidC N-terminal" evidence="10">
    <location>
        <begin position="11"/>
        <end position="58"/>
    </location>
</feature>
<dbReference type="InterPro" id="IPR038221">
    <property type="entry name" value="YidC_periplasmic_sf"/>
</dbReference>
<keyword evidence="7" id="KW-0143">Chaperone</keyword>
<evidence type="ECO:0000256" key="3">
    <source>
        <dbReference type="ARBA" id="ARBA00015325"/>
    </source>
</evidence>
<comment type="subcellular location">
    <subcellularLocation>
        <location evidence="1">Cell membrane</location>
        <topology evidence="1">Multi-pass membrane protein</topology>
    </subcellularLocation>
</comment>
<evidence type="ECO:0000256" key="2">
    <source>
        <dbReference type="ARBA" id="ARBA00010527"/>
    </source>
</evidence>
<evidence type="ECO:0000256" key="9">
    <source>
        <dbReference type="ARBA" id="ARBA00033342"/>
    </source>
</evidence>
<dbReference type="Pfam" id="PF14849">
    <property type="entry name" value="YidC_periplas"/>
    <property type="match status" value="1"/>
</dbReference>
<evidence type="ECO:0000256" key="7">
    <source>
        <dbReference type="ARBA" id="ARBA00023186"/>
    </source>
</evidence>
<evidence type="ECO:0000313" key="12">
    <source>
        <dbReference type="Proteomes" id="UP000249936"/>
    </source>
</evidence>
<dbReference type="GO" id="GO:0015031">
    <property type="term" value="P:protein transport"/>
    <property type="evidence" value="ECO:0007669"/>
    <property type="project" value="UniProtKB-KW"/>
</dbReference>
<keyword evidence="5" id="KW-0472">Membrane</keyword>
<evidence type="ECO:0000259" key="10">
    <source>
        <dbReference type="Pfam" id="PF14849"/>
    </source>
</evidence>